<keyword evidence="4" id="KW-1185">Reference proteome</keyword>
<dbReference type="SUPFAM" id="SSF46785">
    <property type="entry name" value="Winged helix' DNA-binding domain"/>
    <property type="match status" value="1"/>
</dbReference>
<dbReference type="PROSITE" id="PS51504">
    <property type="entry name" value="H15"/>
    <property type="match status" value="1"/>
</dbReference>
<reference evidence="3 4" key="1">
    <citation type="submission" date="2019-03" db="EMBL/GenBank/DDBJ databases">
        <title>An improved genome assembly of the fluke Schistosoma japonicum.</title>
        <authorList>
            <person name="Hu W."/>
            <person name="Luo F."/>
            <person name="Yin M."/>
            <person name="Mo X."/>
            <person name="Sun C."/>
            <person name="Wu Q."/>
            <person name="Zhu B."/>
            <person name="Xiang M."/>
            <person name="Wang J."/>
            <person name="Wang Y."/>
            <person name="Zhang T."/>
            <person name="Xu B."/>
            <person name="Zheng H."/>
            <person name="Feng Z."/>
        </authorList>
    </citation>
    <scope>NUCLEOTIDE SEQUENCE [LARGE SCALE GENOMIC DNA]</scope>
    <source>
        <strain evidence="3">HuSjv2</strain>
        <tissue evidence="3">Worms</tissue>
    </source>
</reference>
<evidence type="ECO:0000256" key="1">
    <source>
        <dbReference type="SAM" id="MobiDB-lite"/>
    </source>
</evidence>
<organism evidence="3 4">
    <name type="scientific">Schistosoma japonicum</name>
    <name type="common">Blood fluke</name>
    <dbReference type="NCBI Taxonomy" id="6182"/>
    <lineage>
        <taxon>Eukaryota</taxon>
        <taxon>Metazoa</taxon>
        <taxon>Spiralia</taxon>
        <taxon>Lophotrochozoa</taxon>
        <taxon>Platyhelminthes</taxon>
        <taxon>Trematoda</taxon>
        <taxon>Digenea</taxon>
        <taxon>Strigeidida</taxon>
        <taxon>Schistosomatoidea</taxon>
        <taxon>Schistosomatidae</taxon>
        <taxon>Schistosoma</taxon>
    </lineage>
</organism>
<dbReference type="GO" id="GO:0003677">
    <property type="term" value="F:DNA binding"/>
    <property type="evidence" value="ECO:0007669"/>
    <property type="project" value="InterPro"/>
</dbReference>
<dbReference type="Proteomes" id="UP000311919">
    <property type="component" value="Unassembled WGS sequence"/>
</dbReference>
<feature type="domain" description="H15" evidence="2">
    <location>
        <begin position="1"/>
        <end position="68"/>
    </location>
</feature>
<sequence length="145" mass="15727">MSVPLAVTDRKGSSLPTIKKYIAANYKFDVEKQDVHIRRGIVHGVEKVTLVRAGNKGKGASGSFKVAEKKSVEAKPKVVKPKTKTSSAIKPKSSQKKLKEKKAAKPKVKTPKKPKAATIKKPAAKKPSTPQKAKDFCESLLKPIT</sequence>
<name>A0A4Z2D7T6_SCHJA</name>
<evidence type="ECO:0000259" key="2">
    <source>
        <dbReference type="PROSITE" id="PS51504"/>
    </source>
</evidence>
<dbReference type="InterPro" id="IPR036388">
    <property type="entry name" value="WH-like_DNA-bd_sf"/>
</dbReference>
<dbReference type="InterPro" id="IPR036390">
    <property type="entry name" value="WH_DNA-bd_sf"/>
</dbReference>
<dbReference type="Pfam" id="PF00538">
    <property type="entry name" value="Linker_histone"/>
    <property type="match status" value="1"/>
</dbReference>
<feature type="compositionally biased region" description="Low complexity" evidence="1">
    <location>
        <begin position="116"/>
        <end position="131"/>
    </location>
</feature>
<gene>
    <name evidence="3" type="ORF">EWB00_003627</name>
</gene>
<dbReference type="GO" id="GO:0006334">
    <property type="term" value="P:nucleosome assembly"/>
    <property type="evidence" value="ECO:0007669"/>
    <property type="project" value="InterPro"/>
</dbReference>
<feature type="region of interest" description="Disordered" evidence="1">
    <location>
        <begin position="70"/>
        <end position="145"/>
    </location>
</feature>
<accession>A0A4Z2D7T6</accession>
<evidence type="ECO:0000313" key="3">
    <source>
        <dbReference type="EMBL" id="TNN12553.1"/>
    </source>
</evidence>
<dbReference type="EMBL" id="SKCS01000219">
    <property type="protein sequence ID" value="TNN12553.1"/>
    <property type="molecule type" value="Genomic_DNA"/>
</dbReference>
<comment type="caution">
    <text evidence="3">The sequence shown here is derived from an EMBL/GenBank/DDBJ whole genome shotgun (WGS) entry which is preliminary data.</text>
</comment>
<dbReference type="GO" id="GO:0000786">
    <property type="term" value="C:nucleosome"/>
    <property type="evidence" value="ECO:0007669"/>
    <property type="project" value="InterPro"/>
</dbReference>
<dbReference type="InterPro" id="IPR005818">
    <property type="entry name" value="Histone_H1/H5_H15"/>
</dbReference>
<evidence type="ECO:0000313" key="4">
    <source>
        <dbReference type="Proteomes" id="UP000311919"/>
    </source>
</evidence>
<dbReference type="AlphaFoldDB" id="A0A4Z2D7T6"/>
<protein>
    <submittedName>
        <fullName evidence="3">Histone H1-beta, late embryonic</fullName>
    </submittedName>
</protein>
<dbReference type="SMART" id="SM00526">
    <property type="entry name" value="H15"/>
    <property type="match status" value="1"/>
</dbReference>
<dbReference type="STRING" id="6182.A0A4Z2D7T6"/>
<proteinExistence type="predicted"/>
<dbReference type="OrthoDB" id="10067792at2759"/>
<dbReference type="Gene3D" id="1.10.10.10">
    <property type="entry name" value="Winged helix-like DNA-binding domain superfamily/Winged helix DNA-binding domain"/>
    <property type="match status" value="1"/>
</dbReference>
<dbReference type="CDD" id="cd00073">
    <property type="entry name" value="H15"/>
    <property type="match status" value="1"/>
</dbReference>
<feature type="compositionally biased region" description="Basic residues" evidence="1">
    <location>
        <begin position="93"/>
        <end position="115"/>
    </location>
</feature>